<sequence length="131" mass="14972">MDKYNLQYLLEQYMNDRASEEEFDALLEYLKDPESDDVLREVVDEVGVRPVLPQGLDAWMDQQTAKMTAMIHPPWRHPYGRKSRPLAGILELAVSVVLCLLIGVWMMEGLTLAHQQTVSLSTANISQKITR</sequence>
<keyword evidence="1" id="KW-0812">Transmembrane</keyword>
<dbReference type="Proteomes" id="UP000294498">
    <property type="component" value="Unassembled WGS sequence"/>
</dbReference>
<evidence type="ECO:0000313" key="3">
    <source>
        <dbReference type="Proteomes" id="UP000294498"/>
    </source>
</evidence>
<feature type="transmembrane region" description="Helical" evidence="1">
    <location>
        <begin position="86"/>
        <end position="107"/>
    </location>
</feature>
<evidence type="ECO:0000313" key="2">
    <source>
        <dbReference type="EMBL" id="TDW97379.1"/>
    </source>
</evidence>
<name>A0A4R8DI11_9BACT</name>
<reference evidence="2 3" key="1">
    <citation type="submission" date="2019-03" db="EMBL/GenBank/DDBJ databases">
        <title>Genomic Encyclopedia of Type Strains, Phase IV (KMG-IV): sequencing the most valuable type-strain genomes for metagenomic binning, comparative biology and taxonomic classification.</title>
        <authorList>
            <person name="Goeker M."/>
        </authorList>
    </citation>
    <scope>NUCLEOTIDE SEQUENCE [LARGE SCALE GENOMIC DNA]</scope>
    <source>
        <strain evidence="2 3">DSM 100059</strain>
    </source>
</reference>
<dbReference type="EMBL" id="SODV01000002">
    <property type="protein sequence ID" value="TDW97379.1"/>
    <property type="molecule type" value="Genomic_DNA"/>
</dbReference>
<keyword evidence="3" id="KW-1185">Reference proteome</keyword>
<dbReference type="AlphaFoldDB" id="A0A4R8DI11"/>
<keyword evidence="1" id="KW-1133">Transmembrane helix</keyword>
<organism evidence="2 3">
    <name type="scientific">Dinghuibacter silviterrae</name>
    <dbReference type="NCBI Taxonomy" id="1539049"/>
    <lineage>
        <taxon>Bacteria</taxon>
        <taxon>Pseudomonadati</taxon>
        <taxon>Bacteroidota</taxon>
        <taxon>Chitinophagia</taxon>
        <taxon>Chitinophagales</taxon>
        <taxon>Chitinophagaceae</taxon>
        <taxon>Dinghuibacter</taxon>
    </lineage>
</organism>
<gene>
    <name evidence="2" type="ORF">EDB95_5227</name>
</gene>
<proteinExistence type="predicted"/>
<protein>
    <submittedName>
        <fullName evidence="2">Uncharacterized protein</fullName>
    </submittedName>
</protein>
<keyword evidence="1" id="KW-0472">Membrane</keyword>
<accession>A0A4R8DI11</accession>
<comment type="caution">
    <text evidence="2">The sequence shown here is derived from an EMBL/GenBank/DDBJ whole genome shotgun (WGS) entry which is preliminary data.</text>
</comment>
<evidence type="ECO:0000256" key="1">
    <source>
        <dbReference type="SAM" id="Phobius"/>
    </source>
</evidence>